<feature type="compositionally biased region" description="Basic and acidic residues" evidence="1">
    <location>
        <begin position="1"/>
        <end position="13"/>
    </location>
</feature>
<dbReference type="HOGENOM" id="CLU_1246562_0_0_1"/>
<feature type="compositionally biased region" description="Low complexity" evidence="1">
    <location>
        <begin position="104"/>
        <end position="131"/>
    </location>
</feature>
<feature type="region of interest" description="Disordered" evidence="1">
    <location>
        <begin position="104"/>
        <end position="133"/>
    </location>
</feature>
<feature type="compositionally biased region" description="Low complexity" evidence="1">
    <location>
        <begin position="26"/>
        <end position="39"/>
    </location>
</feature>
<evidence type="ECO:0000256" key="2">
    <source>
        <dbReference type="SAM" id="Phobius"/>
    </source>
</evidence>
<feature type="region of interest" description="Disordered" evidence="1">
    <location>
        <begin position="54"/>
        <end position="87"/>
    </location>
</feature>
<dbReference type="GeneID" id="20204594"/>
<name>T1F6Z5_HELRO</name>
<dbReference type="AlphaFoldDB" id="T1F6Z5"/>
<gene>
    <name evidence="4" type="primary">20204594</name>
    <name evidence="3" type="ORF">HELRODRAFT_173578</name>
</gene>
<sequence>MTENNNSREDFYRDSNATNTTDNNEIRNISIDNNNKNNINNNINNNIFNKTHATESSINNNNPEVNYDDKTRSAKNNINNNNNNNNNINIININNINNNINNNNNDNNDNIKNNTSTNISSSSNDNNNSSDQDYDYNSLYQNIKYVFDVFTKEFRTGFTLEKLQEFFYNFKMENFFATSWGILFSCLVTMIFASIIFTCITYDDDEDEDDDDDDDDDDDESS</sequence>
<feature type="compositionally biased region" description="Low complexity" evidence="1">
    <location>
        <begin position="75"/>
        <end position="87"/>
    </location>
</feature>
<reference evidence="4" key="3">
    <citation type="submission" date="2015-06" db="UniProtKB">
        <authorList>
            <consortium name="EnsemblMetazoa"/>
        </authorList>
    </citation>
    <scope>IDENTIFICATION</scope>
</reference>
<dbReference type="InParanoid" id="T1F6Z5"/>
<reference evidence="5" key="1">
    <citation type="submission" date="2012-12" db="EMBL/GenBank/DDBJ databases">
        <authorList>
            <person name="Hellsten U."/>
            <person name="Grimwood J."/>
            <person name="Chapman J.A."/>
            <person name="Shapiro H."/>
            <person name="Aerts A."/>
            <person name="Otillar R.P."/>
            <person name="Terry A.Y."/>
            <person name="Boore J.L."/>
            <person name="Simakov O."/>
            <person name="Marletaz F."/>
            <person name="Cho S.-J."/>
            <person name="Edsinger-Gonzales E."/>
            <person name="Havlak P."/>
            <person name="Kuo D.-H."/>
            <person name="Larsson T."/>
            <person name="Lv J."/>
            <person name="Arendt D."/>
            <person name="Savage R."/>
            <person name="Osoegawa K."/>
            <person name="de Jong P."/>
            <person name="Lindberg D.R."/>
            <person name="Seaver E.C."/>
            <person name="Weisblat D.A."/>
            <person name="Putnam N.H."/>
            <person name="Grigoriev I.V."/>
            <person name="Rokhsar D.S."/>
        </authorList>
    </citation>
    <scope>NUCLEOTIDE SEQUENCE</scope>
</reference>
<dbReference type="RefSeq" id="XP_009018441.1">
    <property type="nucleotide sequence ID" value="XM_009020193.1"/>
</dbReference>
<organism evidence="4 5">
    <name type="scientific">Helobdella robusta</name>
    <name type="common">Californian leech</name>
    <dbReference type="NCBI Taxonomy" id="6412"/>
    <lineage>
        <taxon>Eukaryota</taxon>
        <taxon>Metazoa</taxon>
        <taxon>Spiralia</taxon>
        <taxon>Lophotrochozoa</taxon>
        <taxon>Annelida</taxon>
        <taxon>Clitellata</taxon>
        <taxon>Hirudinea</taxon>
        <taxon>Rhynchobdellida</taxon>
        <taxon>Glossiphoniidae</taxon>
        <taxon>Helobdella</taxon>
    </lineage>
</organism>
<dbReference type="EMBL" id="KB096633">
    <property type="protein sequence ID" value="ESO03293.1"/>
    <property type="molecule type" value="Genomic_DNA"/>
</dbReference>
<evidence type="ECO:0000313" key="3">
    <source>
        <dbReference type="EMBL" id="ESO03293.1"/>
    </source>
</evidence>
<keyword evidence="2" id="KW-0472">Membrane</keyword>
<keyword evidence="2" id="KW-0812">Transmembrane</keyword>
<dbReference type="EMBL" id="AMQM01004601">
    <property type="status" value="NOT_ANNOTATED_CDS"/>
    <property type="molecule type" value="Genomic_DNA"/>
</dbReference>
<protein>
    <submittedName>
        <fullName evidence="3 4">Uncharacterized protein</fullName>
    </submittedName>
</protein>
<dbReference type="KEGG" id="hro:HELRODRAFT_173578"/>
<dbReference type="CTD" id="20204594"/>
<evidence type="ECO:0000256" key="1">
    <source>
        <dbReference type="SAM" id="MobiDB-lite"/>
    </source>
</evidence>
<evidence type="ECO:0000313" key="4">
    <source>
        <dbReference type="EnsemblMetazoa" id="HelroP173578"/>
    </source>
</evidence>
<keyword evidence="5" id="KW-1185">Reference proteome</keyword>
<evidence type="ECO:0000313" key="5">
    <source>
        <dbReference type="Proteomes" id="UP000015101"/>
    </source>
</evidence>
<dbReference type="EnsemblMetazoa" id="HelroT173578">
    <property type="protein sequence ID" value="HelroP173578"/>
    <property type="gene ID" value="HelroG173578"/>
</dbReference>
<keyword evidence="2" id="KW-1133">Transmembrane helix</keyword>
<reference evidence="3 5" key="2">
    <citation type="journal article" date="2013" name="Nature">
        <title>Insights into bilaterian evolution from three spiralian genomes.</title>
        <authorList>
            <person name="Simakov O."/>
            <person name="Marletaz F."/>
            <person name="Cho S.J."/>
            <person name="Edsinger-Gonzales E."/>
            <person name="Havlak P."/>
            <person name="Hellsten U."/>
            <person name="Kuo D.H."/>
            <person name="Larsson T."/>
            <person name="Lv J."/>
            <person name="Arendt D."/>
            <person name="Savage R."/>
            <person name="Osoegawa K."/>
            <person name="de Jong P."/>
            <person name="Grimwood J."/>
            <person name="Chapman J.A."/>
            <person name="Shapiro H."/>
            <person name="Aerts A."/>
            <person name="Otillar R.P."/>
            <person name="Terry A.Y."/>
            <person name="Boore J.L."/>
            <person name="Grigoriev I.V."/>
            <person name="Lindberg D.R."/>
            <person name="Seaver E.C."/>
            <person name="Weisblat D.A."/>
            <person name="Putnam N.H."/>
            <person name="Rokhsar D.S."/>
        </authorList>
    </citation>
    <scope>NUCLEOTIDE SEQUENCE</scope>
</reference>
<feature type="transmembrane region" description="Helical" evidence="2">
    <location>
        <begin position="175"/>
        <end position="197"/>
    </location>
</feature>
<accession>T1F6Z5</accession>
<feature type="region of interest" description="Disordered" evidence="1">
    <location>
        <begin position="1"/>
        <end position="39"/>
    </location>
</feature>
<dbReference type="Proteomes" id="UP000015101">
    <property type="component" value="Unassembled WGS sequence"/>
</dbReference>
<feature type="compositionally biased region" description="Polar residues" evidence="1">
    <location>
        <begin position="54"/>
        <end position="64"/>
    </location>
</feature>
<proteinExistence type="predicted"/>